<dbReference type="EMBL" id="JABCKV010000002">
    <property type="protein sequence ID" value="KAG5648511.1"/>
    <property type="molecule type" value="Genomic_DNA"/>
</dbReference>
<feature type="domain" description="Alcohol dehydrogenase iron-type/glycerol dehydrogenase GldA" evidence="2">
    <location>
        <begin position="22"/>
        <end position="153"/>
    </location>
</feature>
<feature type="domain" description="Fe-containing alcohol dehydrogenase-like C-terminal" evidence="3">
    <location>
        <begin position="255"/>
        <end position="408"/>
    </location>
</feature>
<reference evidence="4" key="2">
    <citation type="submission" date="2021-10" db="EMBL/GenBank/DDBJ databases">
        <title>Phylogenomics reveals ancestral predisposition of the termite-cultivated fungus Termitomyces towards a domesticated lifestyle.</title>
        <authorList>
            <person name="Auxier B."/>
            <person name="Grum-Grzhimaylo A."/>
            <person name="Cardenas M.E."/>
            <person name="Lodge J.D."/>
            <person name="Laessoe T."/>
            <person name="Pedersen O."/>
            <person name="Smith M.E."/>
            <person name="Kuyper T.W."/>
            <person name="Franco-Molano E.A."/>
            <person name="Baroni T.J."/>
            <person name="Aanen D.K."/>
        </authorList>
    </citation>
    <scope>NUCLEOTIDE SEQUENCE</scope>
    <source>
        <strain evidence="4">AP01</strain>
        <tissue evidence="4">Mycelium</tissue>
    </source>
</reference>
<organism evidence="4 5">
    <name type="scientific">Asterophora parasitica</name>
    <dbReference type="NCBI Taxonomy" id="117018"/>
    <lineage>
        <taxon>Eukaryota</taxon>
        <taxon>Fungi</taxon>
        <taxon>Dikarya</taxon>
        <taxon>Basidiomycota</taxon>
        <taxon>Agaricomycotina</taxon>
        <taxon>Agaricomycetes</taxon>
        <taxon>Agaricomycetidae</taxon>
        <taxon>Agaricales</taxon>
        <taxon>Tricholomatineae</taxon>
        <taxon>Lyophyllaceae</taxon>
        <taxon>Asterophora</taxon>
    </lineage>
</organism>
<dbReference type="Gene3D" id="3.40.50.1970">
    <property type="match status" value="1"/>
</dbReference>
<evidence type="ECO:0000313" key="5">
    <source>
        <dbReference type="Proteomes" id="UP000775547"/>
    </source>
</evidence>
<dbReference type="AlphaFoldDB" id="A0A9P7KI92"/>
<accession>A0A9P7KI92</accession>
<dbReference type="Pfam" id="PF25137">
    <property type="entry name" value="ADH_Fe_C"/>
    <property type="match status" value="1"/>
</dbReference>
<gene>
    <name evidence="4" type="ORF">DXG03_003122</name>
</gene>
<evidence type="ECO:0008006" key="6">
    <source>
        <dbReference type="Google" id="ProtNLM"/>
    </source>
</evidence>
<dbReference type="GO" id="GO:0004022">
    <property type="term" value="F:alcohol dehydrogenase (NAD+) activity"/>
    <property type="evidence" value="ECO:0007669"/>
    <property type="project" value="TreeGrafter"/>
</dbReference>
<protein>
    <recommendedName>
        <fullName evidence="6">Alcohol dehydrogenase iron-type/glycerol dehydrogenase GldA domain-containing protein</fullName>
    </recommendedName>
</protein>
<dbReference type="InterPro" id="IPR056798">
    <property type="entry name" value="ADH_Fe_C"/>
</dbReference>
<reference evidence="4" key="1">
    <citation type="submission" date="2020-07" db="EMBL/GenBank/DDBJ databases">
        <authorList>
            <person name="Nieuwenhuis M."/>
            <person name="Van De Peppel L.J.J."/>
        </authorList>
    </citation>
    <scope>NUCLEOTIDE SEQUENCE</scope>
    <source>
        <strain evidence="4">AP01</strain>
        <tissue evidence="4">Mycelium</tissue>
    </source>
</reference>
<comment type="caution">
    <text evidence="4">The sequence shown here is derived from an EMBL/GenBank/DDBJ whole genome shotgun (WGS) entry which is preliminary data.</text>
</comment>
<evidence type="ECO:0000259" key="3">
    <source>
        <dbReference type="Pfam" id="PF25137"/>
    </source>
</evidence>
<keyword evidence="5" id="KW-1185">Reference proteome</keyword>
<name>A0A9P7KI92_9AGAR</name>
<dbReference type="GO" id="GO:0005739">
    <property type="term" value="C:mitochondrion"/>
    <property type="evidence" value="ECO:0007669"/>
    <property type="project" value="TreeGrafter"/>
</dbReference>
<dbReference type="PANTHER" id="PTHR11496">
    <property type="entry name" value="ALCOHOL DEHYDROGENASE"/>
    <property type="match status" value="1"/>
</dbReference>
<dbReference type="PROSITE" id="PS00060">
    <property type="entry name" value="ADH_IRON_2"/>
    <property type="match status" value="1"/>
</dbReference>
<keyword evidence="1" id="KW-0560">Oxidoreductase</keyword>
<sequence>MTAQGYQCLSGFYSWTDTLKGVYYGPGSTATALPKLLKTLQINKALVVTGKSLHDKTDVVKKVENLLKEQDAYGATFFEIGQHSPIAGIHRGIELFKRYHCDGIVSVGGGSPIDASKAILYNLQKETGGPTLFQIAIPTTLSAAEYTVTRVFKFTQVRMLNSISKIGAGYTDHGGHKVAVSSQSLAPSGVILDAELTLATPERLWSGFFICYQLVSVPSIMPSVSSQFYLLTSFRLNTSDAETLYRPMIPVPVKVLCYTALADLFTYLPQSKADPQAVDVRQKLQLAAWMSLWPTKLEQYSALGLSHALGHKLGAAYSIPHGITSCLTLAPTIALKAELASQEDKEHLARALFYLRQPSTGSVDGDVHQLSSLIQRLVDDLGLRSTLAEYNVPHEDYHKIAAGALGSQDDPDLPQVVNMLKDI</sequence>
<dbReference type="GO" id="GO:0046872">
    <property type="term" value="F:metal ion binding"/>
    <property type="evidence" value="ECO:0007669"/>
    <property type="project" value="InterPro"/>
</dbReference>
<evidence type="ECO:0000259" key="2">
    <source>
        <dbReference type="Pfam" id="PF00465"/>
    </source>
</evidence>
<dbReference type="SUPFAM" id="SSF56796">
    <property type="entry name" value="Dehydroquinate synthase-like"/>
    <property type="match status" value="1"/>
</dbReference>
<dbReference type="Pfam" id="PF00465">
    <property type="entry name" value="Fe-ADH"/>
    <property type="match status" value="1"/>
</dbReference>
<dbReference type="PANTHER" id="PTHR11496:SF97">
    <property type="entry name" value="ALCOHOL DEHYDROGENASE IRON-TYPE_GLYCEROL DEHYDROGENASE GLDA DOMAIN-CONTAINING PROTEIN"/>
    <property type="match status" value="1"/>
</dbReference>
<dbReference type="Gene3D" id="1.20.1090.10">
    <property type="entry name" value="Dehydroquinate synthase-like - alpha domain"/>
    <property type="match status" value="1"/>
</dbReference>
<evidence type="ECO:0000256" key="1">
    <source>
        <dbReference type="ARBA" id="ARBA00023002"/>
    </source>
</evidence>
<dbReference type="InterPro" id="IPR001670">
    <property type="entry name" value="ADH_Fe/GldA"/>
</dbReference>
<evidence type="ECO:0000313" key="4">
    <source>
        <dbReference type="EMBL" id="KAG5648511.1"/>
    </source>
</evidence>
<proteinExistence type="predicted"/>
<dbReference type="InterPro" id="IPR018211">
    <property type="entry name" value="ADH_Fe_CS"/>
</dbReference>
<dbReference type="InterPro" id="IPR039697">
    <property type="entry name" value="Alcohol_dehydrogenase_Fe"/>
</dbReference>
<dbReference type="CDD" id="cd08192">
    <property type="entry name" value="MAR-like"/>
    <property type="match status" value="1"/>
</dbReference>
<dbReference type="OrthoDB" id="3360544at2759"/>
<dbReference type="Proteomes" id="UP000775547">
    <property type="component" value="Unassembled WGS sequence"/>
</dbReference>